<evidence type="ECO:0000256" key="4">
    <source>
        <dbReference type="ARBA" id="ARBA00022692"/>
    </source>
</evidence>
<name>A0A250XQL8_9CHLO</name>
<dbReference type="InterPro" id="IPR032675">
    <property type="entry name" value="LRR_dom_sf"/>
</dbReference>
<keyword evidence="8 11" id="KW-0472">Membrane</keyword>
<dbReference type="InterPro" id="IPR001611">
    <property type="entry name" value="Leu-rich_rpt"/>
</dbReference>
<evidence type="ECO:0000256" key="11">
    <source>
        <dbReference type="SAM" id="Phobius"/>
    </source>
</evidence>
<accession>A0A250XQL8</accession>
<evidence type="ECO:0000256" key="3">
    <source>
        <dbReference type="ARBA" id="ARBA00022614"/>
    </source>
</evidence>
<evidence type="ECO:0000256" key="1">
    <source>
        <dbReference type="ARBA" id="ARBA00004167"/>
    </source>
</evidence>
<keyword evidence="6" id="KW-0677">Repeat</keyword>
<keyword evidence="3" id="KW-0433">Leucine-rich repeat</keyword>
<evidence type="ECO:0008006" key="14">
    <source>
        <dbReference type="Google" id="ProtNLM"/>
    </source>
</evidence>
<feature type="transmembrane region" description="Helical" evidence="11">
    <location>
        <begin position="7"/>
        <end position="26"/>
    </location>
</feature>
<dbReference type="Proteomes" id="UP000232323">
    <property type="component" value="Unassembled WGS sequence"/>
</dbReference>
<dbReference type="OrthoDB" id="513182at2759"/>
<dbReference type="EMBL" id="BEGY01000163">
    <property type="protein sequence ID" value="GAX85346.1"/>
    <property type="molecule type" value="Genomic_DNA"/>
</dbReference>
<evidence type="ECO:0000256" key="7">
    <source>
        <dbReference type="ARBA" id="ARBA00022989"/>
    </source>
</evidence>
<keyword evidence="4 11" id="KW-0812">Transmembrane</keyword>
<comment type="subcellular location">
    <subcellularLocation>
        <location evidence="2">Cytoplasm</location>
        <location evidence="2">Cytoskeleton</location>
        <location evidence="2">Cilium axoneme</location>
    </subcellularLocation>
    <subcellularLocation>
        <location evidence="1">Membrane</location>
        <topology evidence="1">Single-pass membrane protein</topology>
    </subcellularLocation>
</comment>
<reference evidence="12 13" key="1">
    <citation type="submission" date="2017-08" db="EMBL/GenBank/DDBJ databases">
        <title>Acidophilic green algal genome provides insights into adaptation to an acidic environment.</title>
        <authorList>
            <person name="Hirooka S."/>
            <person name="Hirose Y."/>
            <person name="Kanesaki Y."/>
            <person name="Higuchi S."/>
            <person name="Fujiwara T."/>
            <person name="Onuma R."/>
            <person name="Era A."/>
            <person name="Ohbayashi R."/>
            <person name="Uzuka A."/>
            <person name="Nozaki H."/>
            <person name="Yoshikawa H."/>
            <person name="Miyagishima S.Y."/>
        </authorList>
    </citation>
    <scope>NUCLEOTIDE SEQUENCE [LARGE SCALE GENOMIC DNA]</scope>
    <source>
        <strain evidence="12 13">NIES-2499</strain>
    </source>
</reference>
<keyword evidence="5" id="KW-0732">Signal</keyword>
<dbReference type="GO" id="GO:0016020">
    <property type="term" value="C:membrane"/>
    <property type="evidence" value="ECO:0007669"/>
    <property type="project" value="UniProtKB-SubCell"/>
</dbReference>
<sequence>MIWIYPVLLMFLIPSNFLAALGVSLLNSCNITRQRFALEDLFVQTGGKNWINRTGWTPSWTGYSTAGSCATTLGPPLPDHCCWFGIQCCAASTCPFNSNNSTSGNIVCDCDQDGLVVSLSLGMNNLSGQAFRTSAGTVEFMSNWTIQAALGCSLVNLDLHQNLLTGPLPADLLALTALQALSLADNKMTGMLPSSVAGMSALTYLDLSWNRFEGTISSQFCGGIIGGTTTDHYGNLSSGAASPASSGIVYMHLGNNQLSGSLNLTLCSKLVVFDVTNNGMSGYIPPMLSTSPLLVANMASNAFKNLMYGRHVNQMNMAFNNLTGQLPVELSALVSLSSINLAENNCSGTLPVSLMSLGSLSSVEMADNWITGTIPLEIGKAKSLSYLDLSNNSLTGSLPNSILDVMASYGTLLDLRLNYMSCCGRGFQHDPTYSVVSYLSYNYSAPPLPPGLTFSTHLRPITFTPTAPNTTYASNLGDTTYYPGMR</sequence>
<keyword evidence="10" id="KW-0325">Glycoprotein</keyword>
<protein>
    <recommendedName>
        <fullName evidence="14">Leucine-rich repeat-containing N-terminal plant-type domain-containing protein</fullName>
    </recommendedName>
</protein>
<evidence type="ECO:0000256" key="8">
    <source>
        <dbReference type="ARBA" id="ARBA00023136"/>
    </source>
</evidence>
<dbReference type="SUPFAM" id="SSF52058">
    <property type="entry name" value="L domain-like"/>
    <property type="match status" value="1"/>
</dbReference>
<evidence type="ECO:0000313" key="12">
    <source>
        <dbReference type="EMBL" id="GAX85346.1"/>
    </source>
</evidence>
<evidence type="ECO:0000256" key="6">
    <source>
        <dbReference type="ARBA" id="ARBA00022737"/>
    </source>
</evidence>
<evidence type="ECO:0000313" key="13">
    <source>
        <dbReference type="Proteomes" id="UP000232323"/>
    </source>
</evidence>
<gene>
    <name evidence="12" type="ORF">CEUSTIGMA_g12763.t1</name>
</gene>
<dbReference type="Pfam" id="PF13855">
    <property type="entry name" value="LRR_8"/>
    <property type="match status" value="1"/>
</dbReference>
<dbReference type="PANTHER" id="PTHR27000:SF803">
    <property type="entry name" value="RECEPTOR-LIKE PROTEIN 45"/>
    <property type="match status" value="1"/>
</dbReference>
<keyword evidence="9" id="KW-0675">Receptor</keyword>
<comment type="caution">
    <text evidence="12">The sequence shown here is derived from an EMBL/GenBank/DDBJ whole genome shotgun (WGS) entry which is preliminary data.</text>
</comment>
<evidence type="ECO:0000256" key="10">
    <source>
        <dbReference type="ARBA" id="ARBA00023180"/>
    </source>
</evidence>
<dbReference type="PANTHER" id="PTHR27000">
    <property type="entry name" value="LEUCINE-RICH REPEAT RECEPTOR-LIKE PROTEIN KINASE FAMILY PROTEIN-RELATED"/>
    <property type="match status" value="1"/>
</dbReference>
<dbReference type="Pfam" id="PF00560">
    <property type="entry name" value="LRR_1"/>
    <property type="match status" value="1"/>
</dbReference>
<evidence type="ECO:0000256" key="5">
    <source>
        <dbReference type="ARBA" id="ARBA00022729"/>
    </source>
</evidence>
<dbReference type="GO" id="GO:0005930">
    <property type="term" value="C:axoneme"/>
    <property type="evidence" value="ECO:0007669"/>
    <property type="project" value="UniProtKB-SubCell"/>
</dbReference>
<keyword evidence="7 11" id="KW-1133">Transmembrane helix</keyword>
<dbReference type="FunFam" id="3.80.10.10:FF:000041">
    <property type="entry name" value="LRR receptor-like serine/threonine-protein kinase ERECTA"/>
    <property type="match status" value="1"/>
</dbReference>
<dbReference type="Gene3D" id="3.80.10.10">
    <property type="entry name" value="Ribonuclease Inhibitor"/>
    <property type="match status" value="2"/>
</dbReference>
<evidence type="ECO:0000256" key="9">
    <source>
        <dbReference type="ARBA" id="ARBA00023170"/>
    </source>
</evidence>
<evidence type="ECO:0000256" key="2">
    <source>
        <dbReference type="ARBA" id="ARBA00004430"/>
    </source>
</evidence>
<proteinExistence type="predicted"/>
<organism evidence="12 13">
    <name type="scientific">Chlamydomonas eustigma</name>
    <dbReference type="NCBI Taxonomy" id="1157962"/>
    <lineage>
        <taxon>Eukaryota</taxon>
        <taxon>Viridiplantae</taxon>
        <taxon>Chlorophyta</taxon>
        <taxon>core chlorophytes</taxon>
        <taxon>Chlorophyceae</taxon>
        <taxon>CS clade</taxon>
        <taxon>Chlamydomonadales</taxon>
        <taxon>Chlamydomonadaceae</taxon>
        <taxon>Chlamydomonas</taxon>
    </lineage>
</organism>
<keyword evidence="13" id="KW-1185">Reference proteome</keyword>
<dbReference type="AlphaFoldDB" id="A0A250XQL8"/>